<comment type="caution">
    <text evidence="1">The sequence shown here is derived from an EMBL/GenBank/DDBJ whole genome shotgun (WGS) entry which is preliminary data.</text>
</comment>
<name>A0A532UZ14_UNCT6</name>
<evidence type="ECO:0008006" key="3">
    <source>
        <dbReference type="Google" id="ProtNLM"/>
    </source>
</evidence>
<sequence>MAHAYTPGLKVTAKTKIAKERRLPLKGEVVVAKGQKVTGDTVVARTALPGNVATLNVGQLLGVLASDIPELMIKKPGEPIKKGEMIAQTKGLFGIFKSKVASPITGEIESISPITGQVIMREPPQPVEVDAYMDGEVVEVFANEGVIVETTGSLIQGIFGFGGERRGKIKLLASSPDEVLDAFGLTPDMKGCVVVGGSLVTAEAIQRGEELGICGLVVGGIEDSSIKKVLGYDIGVAITGSEPISLSVIVTEGFGKMPMAPRTFELLSELDGQRASINGATQIRAGVIRPEIIVPREVTWKERSKGSLEEGLKVGMQVRIIREPHFGAIGTVVGLPVDLEEIETESKVRILEVELAGKERIRLPRANVEIIEA</sequence>
<proteinExistence type="predicted"/>
<gene>
    <name evidence="1" type="ORF">CEE36_09870</name>
</gene>
<dbReference type="EMBL" id="NJBO01000020">
    <property type="protein sequence ID" value="TKJ40158.1"/>
    <property type="molecule type" value="Genomic_DNA"/>
</dbReference>
<evidence type="ECO:0000313" key="2">
    <source>
        <dbReference type="Proteomes" id="UP000317778"/>
    </source>
</evidence>
<dbReference type="AlphaFoldDB" id="A0A532UZ14"/>
<accession>A0A532UZ14</accession>
<protein>
    <recommendedName>
        <fullName evidence="3">KOW domain-containing protein</fullName>
    </recommendedName>
</protein>
<organism evidence="1 2">
    <name type="scientific">candidate division TA06 bacterium B3_TA06</name>
    <dbReference type="NCBI Taxonomy" id="2012487"/>
    <lineage>
        <taxon>Bacteria</taxon>
        <taxon>Bacteria division TA06</taxon>
    </lineage>
</organism>
<dbReference type="Proteomes" id="UP000317778">
    <property type="component" value="Unassembled WGS sequence"/>
</dbReference>
<evidence type="ECO:0000313" key="1">
    <source>
        <dbReference type="EMBL" id="TKJ40158.1"/>
    </source>
</evidence>
<reference evidence="1 2" key="1">
    <citation type="submission" date="2017-06" db="EMBL/GenBank/DDBJ databases">
        <title>Novel microbial phyla capable of carbon fixation and sulfur reduction in deep-sea sediments.</title>
        <authorList>
            <person name="Huang J."/>
            <person name="Baker B."/>
            <person name="Wang Y."/>
        </authorList>
    </citation>
    <scope>NUCLEOTIDE SEQUENCE [LARGE SCALE GENOMIC DNA]</scope>
    <source>
        <strain evidence="1">B3_TA06</strain>
    </source>
</reference>